<keyword evidence="2" id="KW-0282">Flagellum</keyword>
<reference evidence="2 3" key="1">
    <citation type="submission" date="2015-09" db="EMBL/GenBank/DDBJ databases">
        <authorList>
            <consortium name="Pathogen Informatics"/>
        </authorList>
    </citation>
    <scope>NUCLEOTIDE SEQUENCE [LARGE SCALE GENOMIC DNA]</scope>
    <source>
        <strain evidence="2 3">2789STDY5608625</strain>
    </source>
</reference>
<proteinExistence type="predicted"/>
<organism evidence="2 3">
    <name type="scientific">Achromobacter aegrifaciens</name>
    <dbReference type="NCBI Taxonomy" id="1287736"/>
    <lineage>
        <taxon>Bacteria</taxon>
        <taxon>Pseudomonadati</taxon>
        <taxon>Pseudomonadota</taxon>
        <taxon>Betaproteobacteria</taxon>
        <taxon>Burkholderiales</taxon>
        <taxon>Alcaligenaceae</taxon>
        <taxon>Achromobacter</taxon>
    </lineage>
</organism>
<dbReference type="Proteomes" id="UP000044098">
    <property type="component" value="Unassembled WGS sequence"/>
</dbReference>
<feature type="chain" id="PRO_5042185773" evidence="1">
    <location>
        <begin position="21"/>
        <end position="143"/>
    </location>
</feature>
<protein>
    <submittedName>
        <fullName evidence="2">Flagellar protein flhE</fullName>
    </submittedName>
</protein>
<comment type="caution">
    <text evidence="2">The sequence shown here is derived from an EMBL/GenBank/DDBJ whole genome shotgun (WGS) entry which is preliminary data.</text>
</comment>
<keyword evidence="2" id="KW-0966">Cell projection</keyword>
<evidence type="ECO:0000313" key="2">
    <source>
        <dbReference type="EMBL" id="CUI54336.1"/>
    </source>
</evidence>
<dbReference type="RefSeq" id="WP_054451152.1">
    <property type="nucleotide sequence ID" value="NZ_CYTK01000001.1"/>
</dbReference>
<evidence type="ECO:0000256" key="1">
    <source>
        <dbReference type="SAM" id="SignalP"/>
    </source>
</evidence>
<feature type="signal peptide" evidence="1">
    <location>
        <begin position="1"/>
        <end position="20"/>
    </location>
</feature>
<dbReference type="EMBL" id="CYTK01000001">
    <property type="protein sequence ID" value="CUI54336.1"/>
    <property type="molecule type" value="Genomic_DNA"/>
</dbReference>
<name>A0AAD2KIX9_ACHAE</name>
<sequence>MTFKKRAVLAVASLTLAAFAQNAMAEGAYSSSAVMPTIYSKNHWYTVAPPVLGSPPSTATITTVYYSYGYRFPRPAGFQVLLCDNSGTNCTDVTSRGSGSVSFKGKGVKANTPVRFQARVAGNGTMSPLVGDGTANVSVNYDD</sequence>
<dbReference type="AlphaFoldDB" id="A0AAD2KIX9"/>
<evidence type="ECO:0000313" key="3">
    <source>
        <dbReference type="Proteomes" id="UP000044098"/>
    </source>
</evidence>
<gene>
    <name evidence="2" type="primary">flhE</name>
    <name evidence="2" type="ORF">ERS370000_00857</name>
</gene>
<keyword evidence="1" id="KW-0732">Signal</keyword>
<accession>A0AAD2KIX9</accession>
<dbReference type="InterPro" id="IPR009420">
    <property type="entry name" value="FlhE"/>
</dbReference>
<keyword evidence="2" id="KW-0969">Cilium</keyword>
<dbReference type="Pfam" id="PF06366">
    <property type="entry name" value="FlhE"/>
    <property type="match status" value="1"/>
</dbReference>